<feature type="region of interest" description="Disordered" evidence="2">
    <location>
        <begin position="263"/>
        <end position="582"/>
    </location>
</feature>
<accession>A0A9P6C1R8</accession>
<evidence type="ECO:0008006" key="5">
    <source>
        <dbReference type="Google" id="ProtNLM"/>
    </source>
</evidence>
<gene>
    <name evidence="3" type="ORF">P691DRAFT_71215</name>
</gene>
<comment type="caution">
    <text evidence="3">The sequence shown here is derived from an EMBL/GenBank/DDBJ whole genome shotgun (WGS) entry which is preliminary data.</text>
</comment>
<dbReference type="Pfam" id="PF13805">
    <property type="entry name" value="Pil1"/>
    <property type="match status" value="1"/>
</dbReference>
<dbReference type="GO" id="GO:0006897">
    <property type="term" value="P:endocytosis"/>
    <property type="evidence" value="ECO:0007669"/>
    <property type="project" value="TreeGrafter"/>
</dbReference>
<reference evidence="3" key="1">
    <citation type="submission" date="2020-11" db="EMBL/GenBank/DDBJ databases">
        <authorList>
            <consortium name="DOE Joint Genome Institute"/>
            <person name="Ahrendt S."/>
            <person name="Riley R."/>
            <person name="Andreopoulos W."/>
            <person name="Labutti K."/>
            <person name="Pangilinan J."/>
            <person name="Ruiz-Duenas F.J."/>
            <person name="Barrasa J.M."/>
            <person name="Sanchez-Garcia M."/>
            <person name="Camarero S."/>
            <person name="Miyauchi S."/>
            <person name="Serrano A."/>
            <person name="Linde D."/>
            <person name="Babiker R."/>
            <person name="Drula E."/>
            <person name="Ayuso-Fernandez I."/>
            <person name="Pacheco R."/>
            <person name="Padilla G."/>
            <person name="Ferreira P."/>
            <person name="Barriuso J."/>
            <person name="Kellner H."/>
            <person name="Castanera R."/>
            <person name="Alfaro M."/>
            <person name="Ramirez L."/>
            <person name="Pisabarro A.G."/>
            <person name="Kuo A."/>
            <person name="Tritt A."/>
            <person name="Lipzen A."/>
            <person name="He G."/>
            <person name="Yan M."/>
            <person name="Ng V."/>
            <person name="Cullen D."/>
            <person name="Martin F."/>
            <person name="Rosso M.-N."/>
            <person name="Henrissat B."/>
            <person name="Hibbett D."/>
            <person name="Martinez A.T."/>
            <person name="Grigoriev I.V."/>
        </authorList>
    </citation>
    <scope>NUCLEOTIDE SEQUENCE</scope>
    <source>
        <strain evidence="3">MF-IS2</strain>
    </source>
</reference>
<feature type="compositionally biased region" description="Polar residues" evidence="2">
    <location>
        <begin position="263"/>
        <end position="278"/>
    </location>
</feature>
<feature type="coiled-coil region" evidence="1">
    <location>
        <begin position="94"/>
        <end position="166"/>
    </location>
</feature>
<evidence type="ECO:0000256" key="2">
    <source>
        <dbReference type="SAM" id="MobiDB-lite"/>
    </source>
</evidence>
<dbReference type="GO" id="GO:0070941">
    <property type="term" value="P:eisosome assembly"/>
    <property type="evidence" value="ECO:0007669"/>
    <property type="project" value="TreeGrafter"/>
</dbReference>
<sequence length="582" mass="62637">MFKSAATKIAHNSTIPALAGNKDLKPLQDLILAEKAVIISLQKLSADFSRASEALKAWGLGEGEDLGNILGASTTIFTHFTSALSQYASHGHTMREQLKAIRTREENLDELKRRRRSVISKAESAGRKLQKMSPEHKNLVQQTDLLSRLQEEIRGLDTEIMRDEAAIGDFKRSATRSWMGLKFGGLLEFCEKGVIAGEFGKLIISEIPEDETQPGLPRNTYLGHSKVEELVAETHRCVNEVRLSTVPSSAQPRRVDQQLPQVPNVSESPFMNQGSFSSPRGDPFADDMTRREVLPDAQGFGTGRFLDSPTEPVSNAFPQSQQQPQYSGSLSSASAFQSQQYGRGVDEFGTTNPAGPTDAPNAGGGRFATFPVKGRSGSMGATSAGGPMALGSVGGSQFQSHFDDKEPLSLLSAPPPRRNSDSFSSSVAQALAASELERGSQDEPLPKPGRFSKDGPAPSYEASIESDVNPWASQRLGSNLSPSAHTRQTSNLSDDEALLAYMSPGTAAATVATTAPQDRGGSSMNDRHVSRHVRFGDVSEIDDELPPPITPQDNPSLNRTSPIESTTQGRASFDNRGVFVSP</sequence>
<dbReference type="GO" id="GO:0008289">
    <property type="term" value="F:lipid binding"/>
    <property type="evidence" value="ECO:0007669"/>
    <property type="project" value="TreeGrafter"/>
</dbReference>
<dbReference type="Gene3D" id="1.20.1270.60">
    <property type="entry name" value="Arfaptin homology (AH) domain/BAR domain"/>
    <property type="match status" value="1"/>
</dbReference>
<organism evidence="3 4">
    <name type="scientific">Macrolepiota fuliginosa MF-IS2</name>
    <dbReference type="NCBI Taxonomy" id="1400762"/>
    <lineage>
        <taxon>Eukaryota</taxon>
        <taxon>Fungi</taxon>
        <taxon>Dikarya</taxon>
        <taxon>Basidiomycota</taxon>
        <taxon>Agaricomycotina</taxon>
        <taxon>Agaricomycetes</taxon>
        <taxon>Agaricomycetidae</taxon>
        <taxon>Agaricales</taxon>
        <taxon>Agaricineae</taxon>
        <taxon>Agaricaceae</taxon>
        <taxon>Macrolepiota</taxon>
    </lineage>
</organism>
<dbReference type="AlphaFoldDB" id="A0A9P6C1R8"/>
<feature type="compositionally biased region" description="Polar residues" evidence="2">
    <location>
        <begin position="551"/>
        <end position="570"/>
    </location>
</feature>
<feature type="compositionally biased region" description="Basic and acidic residues" evidence="2">
    <location>
        <begin position="435"/>
        <end position="445"/>
    </location>
</feature>
<feature type="compositionally biased region" description="Polar residues" evidence="2">
    <location>
        <begin position="471"/>
        <end position="492"/>
    </location>
</feature>
<evidence type="ECO:0000256" key="1">
    <source>
        <dbReference type="SAM" id="Coils"/>
    </source>
</evidence>
<proteinExistence type="predicted"/>
<dbReference type="PANTHER" id="PTHR31962:SF6">
    <property type="entry name" value="EISOSOME COMPONENT PIL1-DOMAIN-CONTAINING PROTEIN"/>
    <property type="match status" value="1"/>
</dbReference>
<keyword evidence="4" id="KW-1185">Reference proteome</keyword>
<dbReference type="EMBL" id="MU151174">
    <property type="protein sequence ID" value="KAF9448072.1"/>
    <property type="molecule type" value="Genomic_DNA"/>
</dbReference>
<feature type="compositionally biased region" description="Low complexity" evidence="2">
    <location>
        <begin position="506"/>
        <end position="515"/>
    </location>
</feature>
<protein>
    <recommendedName>
        <fullName evidence="5">Eisosome component PIL1-domain-containing protein</fullName>
    </recommendedName>
</protein>
<dbReference type="GO" id="GO:0005886">
    <property type="term" value="C:plasma membrane"/>
    <property type="evidence" value="ECO:0007669"/>
    <property type="project" value="TreeGrafter"/>
</dbReference>
<evidence type="ECO:0000313" key="3">
    <source>
        <dbReference type="EMBL" id="KAF9448072.1"/>
    </source>
</evidence>
<dbReference type="InterPro" id="IPR027267">
    <property type="entry name" value="AH/BAR_dom_sf"/>
</dbReference>
<name>A0A9P6C1R8_9AGAR</name>
<feature type="compositionally biased region" description="Low complexity" evidence="2">
    <location>
        <begin position="319"/>
        <end position="342"/>
    </location>
</feature>
<evidence type="ECO:0000313" key="4">
    <source>
        <dbReference type="Proteomes" id="UP000807342"/>
    </source>
</evidence>
<dbReference type="GO" id="GO:0036286">
    <property type="term" value="C:eisosome filament"/>
    <property type="evidence" value="ECO:0007669"/>
    <property type="project" value="TreeGrafter"/>
</dbReference>
<dbReference type="OrthoDB" id="5599269at2759"/>
<keyword evidence="1" id="KW-0175">Coiled coil</keyword>
<dbReference type="InterPro" id="IPR028245">
    <property type="entry name" value="PIL1/LSP1"/>
</dbReference>
<dbReference type="PANTHER" id="PTHR31962">
    <property type="entry name" value="SPHINGOLIPID LONG CHAIN BASE-RESPONSIVE PROTEIN PIL1"/>
    <property type="match status" value="1"/>
</dbReference>
<dbReference type="Proteomes" id="UP000807342">
    <property type="component" value="Unassembled WGS sequence"/>
</dbReference>